<dbReference type="Proteomes" id="UP000351155">
    <property type="component" value="Unassembled WGS sequence"/>
</dbReference>
<keyword evidence="2" id="KW-0238">DNA-binding</keyword>
<dbReference type="EMBL" id="CAADIW010000021">
    <property type="protein sequence ID" value="VFS26015.1"/>
    <property type="molecule type" value="Genomic_DNA"/>
</dbReference>
<dbReference type="InterPro" id="IPR018490">
    <property type="entry name" value="cNMP-bd_dom_sf"/>
</dbReference>
<dbReference type="AlphaFoldDB" id="A0A484XTV7"/>
<dbReference type="Pfam" id="PF00027">
    <property type="entry name" value="cNMP_binding"/>
    <property type="match status" value="1"/>
</dbReference>
<proteinExistence type="predicted"/>
<dbReference type="GO" id="GO:0003677">
    <property type="term" value="F:DNA binding"/>
    <property type="evidence" value="ECO:0007669"/>
    <property type="project" value="UniProtKB-KW"/>
</dbReference>
<dbReference type="SUPFAM" id="SSF46785">
    <property type="entry name" value="Winged helix' DNA-binding domain"/>
    <property type="match status" value="1"/>
</dbReference>
<evidence type="ECO:0000313" key="6">
    <source>
        <dbReference type="Proteomes" id="UP000351155"/>
    </source>
</evidence>
<dbReference type="InterPro" id="IPR036390">
    <property type="entry name" value="WH_DNA-bd_sf"/>
</dbReference>
<gene>
    <name evidence="5" type="primary">fnr_1</name>
    <name evidence="5" type="ORF">NCTC12126_02397</name>
</gene>
<evidence type="ECO:0000256" key="2">
    <source>
        <dbReference type="ARBA" id="ARBA00023125"/>
    </source>
</evidence>
<evidence type="ECO:0000259" key="4">
    <source>
        <dbReference type="PROSITE" id="PS51063"/>
    </source>
</evidence>
<dbReference type="Pfam" id="PF13545">
    <property type="entry name" value="HTH_Crp_2"/>
    <property type="match status" value="1"/>
</dbReference>
<sequence length="197" mass="22418">MDAIYALRSGIAKIFDPCGQLMGVVLPGQVMGVEELSEVSCRVDIQAATDIEVCVLSSNHFYEMSQLMPGFTDYLIRILSRSARDKQQFISVLTKRETLHKVQYFLQLLSDIYKEHGFEYRKIKLPVSKKELAELLGISLSTLTRTLEGLAAKGIVVMPNKKRDHVIELRERVTVELEIPHQCLHALKLTLKHRPEL</sequence>
<evidence type="ECO:0000256" key="1">
    <source>
        <dbReference type="ARBA" id="ARBA00023015"/>
    </source>
</evidence>
<feature type="domain" description="HTH crp-type" evidence="4">
    <location>
        <begin position="96"/>
        <end position="170"/>
    </location>
</feature>
<dbReference type="SMART" id="SM00419">
    <property type="entry name" value="HTH_CRP"/>
    <property type="match status" value="1"/>
</dbReference>
<evidence type="ECO:0000313" key="5">
    <source>
        <dbReference type="EMBL" id="VFS26015.1"/>
    </source>
</evidence>
<organism evidence="5 6">
    <name type="scientific">Enterobacter cancerogenus</name>
    <dbReference type="NCBI Taxonomy" id="69218"/>
    <lineage>
        <taxon>Bacteria</taxon>
        <taxon>Pseudomonadati</taxon>
        <taxon>Pseudomonadota</taxon>
        <taxon>Gammaproteobacteria</taxon>
        <taxon>Enterobacterales</taxon>
        <taxon>Enterobacteriaceae</taxon>
        <taxon>Enterobacter</taxon>
        <taxon>Enterobacter cloacae complex</taxon>
    </lineage>
</organism>
<dbReference type="InterPro" id="IPR036388">
    <property type="entry name" value="WH-like_DNA-bd_sf"/>
</dbReference>
<dbReference type="InterPro" id="IPR014710">
    <property type="entry name" value="RmlC-like_jellyroll"/>
</dbReference>
<reference evidence="5 6" key="1">
    <citation type="submission" date="2019-03" db="EMBL/GenBank/DDBJ databases">
        <authorList>
            <consortium name="Pathogen Informatics"/>
        </authorList>
    </citation>
    <scope>NUCLEOTIDE SEQUENCE [LARGE SCALE GENOMIC DNA]</scope>
    <source>
        <strain evidence="5 6">NCTC12126</strain>
    </source>
</reference>
<dbReference type="Gene3D" id="2.60.120.10">
    <property type="entry name" value="Jelly Rolls"/>
    <property type="match status" value="1"/>
</dbReference>
<name>A0A484XTV7_9ENTR</name>
<dbReference type="Gene3D" id="1.10.10.10">
    <property type="entry name" value="Winged helix-like DNA-binding domain superfamily/Winged helix DNA-binding domain"/>
    <property type="match status" value="1"/>
</dbReference>
<keyword evidence="1" id="KW-0805">Transcription regulation</keyword>
<protein>
    <submittedName>
        <fullName evidence="5">Anaerobic regulatory protein</fullName>
    </submittedName>
</protein>
<dbReference type="PROSITE" id="PS51063">
    <property type="entry name" value="HTH_CRP_2"/>
    <property type="match status" value="1"/>
</dbReference>
<dbReference type="InterPro" id="IPR012318">
    <property type="entry name" value="HTH_CRP"/>
</dbReference>
<accession>A0A484XTV7</accession>
<dbReference type="GO" id="GO:0006355">
    <property type="term" value="P:regulation of DNA-templated transcription"/>
    <property type="evidence" value="ECO:0007669"/>
    <property type="project" value="InterPro"/>
</dbReference>
<keyword evidence="3" id="KW-0804">Transcription</keyword>
<dbReference type="InterPro" id="IPR000595">
    <property type="entry name" value="cNMP-bd_dom"/>
</dbReference>
<evidence type="ECO:0000256" key="3">
    <source>
        <dbReference type="ARBA" id="ARBA00023163"/>
    </source>
</evidence>
<dbReference type="SUPFAM" id="SSF51206">
    <property type="entry name" value="cAMP-binding domain-like"/>
    <property type="match status" value="1"/>
</dbReference>